<keyword evidence="3 6" id="KW-0812">Transmembrane</keyword>
<name>A0A221MIP8_9BACI</name>
<feature type="transmembrane region" description="Helical" evidence="7">
    <location>
        <begin position="190"/>
        <end position="209"/>
    </location>
</feature>
<feature type="transmembrane region" description="Helical" evidence="7">
    <location>
        <begin position="137"/>
        <end position="155"/>
    </location>
</feature>
<dbReference type="GO" id="GO:0022857">
    <property type="term" value="F:transmembrane transporter activity"/>
    <property type="evidence" value="ECO:0007669"/>
    <property type="project" value="InterPro"/>
</dbReference>
<comment type="subcellular location">
    <subcellularLocation>
        <location evidence="1 6">Cell membrane</location>
        <topology evidence="1 6">Multi-pass membrane protein</topology>
    </subcellularLocation>
</comment>
<feature type="transmembrane region" description="Helical" evidence="7">
    <location>
        <begin position="78"/>
        <end position="97"/>
    </location>
</feature>
<keyword evidence="5 7" id="KW-0472">Membrane</keyword>
<dbReference type="KEGG" id="vne:CFK40_20400"/>
<evidence type="ECO:0000256" key="6">
    <source>
        <dbReference type="RuleBase" id="RU003942"/>
    </source>
</evidence>
<dbReference type="AlphaFoldDB" id="A0A221MIP8"/>
<accession>A0A221MIP8</accession>
<evidence type="ECO:0000256" key="4">
    <source>
        <dbReference type="ARBA" id="ARBA00022989"/>
    </source>
</evidence>
<evidence type="ECO:0000313" key="9">
    <source>
        <dbReference type="Proteomes" id="UP000204391"/>
    </source>
</evidence>
<proteinExistence type="inferred from homology"/>
<comment type="similarity">
    <text evidence="6">Belongs to the drug/metabolite transporter (DMT) superfamily. Small multidrug resistance (SMR) (TC 2.A.7.1) family.</text>
</comment>
<sequence length="243" mass="27415">MTFQENKKYGAEHARLERKYFYIHLIIFILVHGIFTLIFGLVSASDLPSGSYVTHIKDWIIHKDIGFYKNDSANSISSLWITVLFVHAIWGFSYTIFPKKKKESKNKDSKVTSQERGSSSKSLPIVKKNERKEITEGVAWLFLVLSGLVEIYWAAGLKSDSMGLLTLIAMLLSFELLIRATKKIPIGTAYAVFTGIGTIGTILVDILYFHEPFKMVKILLILLLALFIIGLKFSDDSDKKGEA</sequence>
<protein>
    <submittedName>
        <fullName evidence="8">QacE family quaternary ammonium compound efflux SMR transporter</fullName>
    </submittedName>
</protein>
<feature type="transmembrane region" description="Helical" evidence="7">
    <location>
        <begin position="215"/>
        <end position="233"/>
    </location>
</feature>
<dbReference type="InterPro" id="IPR000390">
    <property type="entry name" value="Small_drug/metabolite_transptr"/>
</dbReference>
<feature type="transmembrane region" description="Helical" evidence="7">
    <location>
        <begin position="21"/>
        <end position="42"/>
    </location>
</feature>
<organism evidence="8 9">
    <name type="scientific">Virgibacillus necropolis</name>
    <dbReference type="NCBI Taxonomy" id="163877"/>
    <lineage>
        <taxon>Bacteria</taxon>
        <taxon>Bacillati</taxon>
        <taxon>Bacillota</taxon>
        <taxon>Bacilli</taxon>
        <taxon>Bacillales</taxon>
        <taxon>Bacillaceae</taxon>
        <taxon>Virgibacillus</taxon>
    </lineage>
</organism>
<dbReference type="Proteomes" id="UP000204391">
    <property type="component" value="Chromosome"/>
</dbReference>
<keyword evidence="4 7" id="KW-1133">Transmembrane helix</keyword>
<evidence type="ECO:0000256" key="1">
    <source>
        <dbReference type="ARBA" id="ARBA00004651"/>
    </source>
</evidence>
<dbReference type="PANTHER" id="PTHR30561:SF7">
    <property type="entry name" value="GUANIDINIUM EFFLUX SYSTEM SUBUNIT GDNC-RELATED"/>
    <property type="match status" value="1"/>
</dbReference>
<dbReference type="Gene3D" id="1.10.3730.20">
    <property type="match status" value="1"/>
</dbReference>
<dbReference type="SUPFAM" id="SSF103481">
    <property type="entry name" value="Multidrug resistance efflux transporter EmrE"/>
    <property type="match status" value="1"/>
</dbReference>
<dbReference type="OrthoDB" id="21828at2"/>
<feature type="transmembrane region" description="Helical" evidence="7">
    <location>
        <begin position="161"/>
        <end position="178"/>
    </location>
</feature>
<keyword evidence="9" id="KW-1185">Reference proteome</keyword>
<dbReference type="InterPro" id="IPR045324">
    <property type="entry name" value="Small_multidrug_res"/>
</dbReference>
<reference evidence="8 9" key="1">
    <citation type="journal article" date="2003" name="Int. J. Syst. Evol. Microbiol.">
        <title>Virgibacillus carmonensis sp. nov., Virgibacillus necropolis sp. nov. and Virgibacillus picturae sp. nov., three novel species isolated from deteriorated mural paintings, transfer of the species of the genus salibacillus to Virgibacillus, as Virgibacillus marismortui comb. nov. and Virgibacillus salexigens comb. nov., and emended description of the genus Virgibacillus.</title>
        <authorList>
            <person name="Heyrman J."/>
            <person name="Logan N.A."/>
            <person name="Busse H.J."/>
            <person name="Balcaen A."/>
            <person name="Lebbe L."/>
            <person name="Rodriguez-Diaz M."/>
            <person name="Swings J."/>
            <person name="De Vos P."/>
        </authorList>
    </citation>
    <scope>NUCLEOTIDE SEQUENCE [LARGE SCALE GENOMIC DNA]</scope>
    <source>
        <strain evidence="8 9">LMG 19488</strain>
    </source>
</reference>
<dbReference type="InterPro" id="IPR037185">
    <property type="entry name" value="EmrE-like"/>
</dbReference>
<keyword evidence="2" id="KW-1003">Cell membrane</keyword>
<evidence type="ECO:0000313" key="8">
    <source>
        <dbReference type="EMBL" id="ASN07479.1"/>
    </source>
</evidence>
<evidence type="ECO:0000256" key="2">
    <source>
        <dbReference type="ARBA" id="ARBA00022475"/>
    </source>
</evidence>
<dbReference type="Pfam" id="PF00893">
    <property type="entry name" value="Multi_Drug_Res"/>
    <property type="match status" value="1"/>
</dbReference>
<dbReference type="GO" id="GO:0005886">
    <property type="term" value="C:plasma membrane"/>
    <property type="evidence" value="ECO:0007669"/>
    <property type="project" value="UniProtKB-SubCell"/>
</dbReference>
<dbReference type="PANTHER" id="PTHR30561">
    <property type="entry name" value="SMR FAMILY PROTON-DEPENDENT DRUG EFFLUX TRANSPORTER SUGE"/>
    <property type="match status" value="1"/>
</dbReference>
<dbReference type="EMBL" id="CP022437">
    <property type="protein sequence ID" value="ASN07479.1"/>
    <property type="molecule type" value="Genomic_DNA"/>
</dbReference>
<gene>
    <name evidence="8" type="ORF">CFK40_20400</name>
</gene>
<evidence type="ECO:0000256" key="7">
    <source>
        <dbReference type="SAM" id="Phobius"/>
    </source>
</evidence>
<evidence type="ECO:0000256" key="3">
    <source>
        <dbReference type="ARBA" id="ARBA00022692"/>
    </source>
</evidence>
<evidence type="ECO:0000256" key="5">
    <source>
        <dbReference type="ARBA" id="ARBA00023136"/>
    </source>
</evidence>